<dbReference type="EMBL" id="CM047750">
    <property type="protein sequence ID" value="KAJ0008431.1"/>
    <property type="molecule type" value="Genomic_DNA"/>
</dbReference>
<name>A0ACC0X1Q2_9ROSI</name>
<dbReference type="Proteomes" id="UP001163603">
    <property type="component" value="Chromosome 15"/>
</dbReference>
<protein>
    <submittedName>
        <fullName evidence="1">Uncharacterized protein</fullName>
    </submittedName>
</protein>
<evidence type="ECO:0000313" key="1">
    <source>
        <dbReference type="EMBL" id="KAJ0008431.1"/>
    </source>
</evidence>
<gene>
    <name evidence="1" type="ORF">Pint_29342</name>
</gene>
<reference evidence="2" key="1">
    <citation type="journal article" date="2023" name="G3 (Bethesda)">
        <title>Genome assembly and association tests identify interacting loci associated with vigor, precocity, and sex in interspecific pistachio rootstocks.</title>
        <authorList>
            <person name="Palmer W."/>
            <person name="Jacygrad E."/>
            <person name="Sagayaradj S."/>
            <person name="Cavanaugh K."/>
            <person name="Han R."/>
            <person name="Bertier L."/>
            <person name="Beede B."/>
            <person name="Kafkas S."/>
            <person name="Golino D."/>
            <person name="Preece J."/>
            <person name="Michelmore R."/>
        </authorList>
    </citation>
    <scope>NUCLEOTIDE SEQUENCE [LARGE SCALE GENOMIC DNA]</scope>
</reference>
<sequence>MKLLVPGNTGSCLEIASELAELYNKALYQVLHELESQLKGFRYSIHDFYNSLSKRINDPSRYGFKEGATGCCGSGPYRGIASCGRQNKNEYELCDNPEEYVIFDSVHPTESAYKQIAELLWSGTPDATGPYNLKQLFEQS</sequence>
<comment type="caution">
    <text evidence="1">The sequence shown here is derived from an EMBL/GenBank/DDBJ whole genome shotgun (WGS) entry which is preliminary data.</text>
</comment>
<accession>A0ACC0X1Q2</accession>
<proteinExistence type="predicted"/>
<keyword evidence="2" id="KW-1185">Reference proteome</keyword>
<organism evidence="1 2">
    <name type="scientific">Pistacia integerrima</name>
    <dbReference type="NCBI Taxonomy" id="434235"/>
    <lineage>
        <taxon>Eukaryota</taxon>
        <taxon>Viridiplantae</taxon>
        <taxon>Streptophyta</taxon>
        <taxon>Embryophyta</taxon>
        <taxon>Tracheophyta</taxon>
        <taxon>Spermatophyta</taxon>
        <taxon>Magnoliopsida</taxon>
        <taxon>eudicotyledons</taxon>
        <taxon>Gunneridae</taxon>
        <taxon>Pentapetalae</taxon>
        <taxon>rosids</taxon>
        <taxon>malvids</taxon>
        <taxon>Sapindales</taxon>
        <taxon>Anacardiaceae</taxon>
        <taxon>Pistacia</taxon>
    </lineage>
</organism>
<evidence type="ECO:0000313" key="2">
    <source>
        <dbReference type="Proteomes" id="UP001163603"/>
    </source>
</evidence>